<gene>
    <name evidence="2" type="ORF">PPNSA23_27140</name>
</gene>
<evidence type="ECO:0000313" key="2">
    <source>
        <dbReference type="EMBL" id="GAB1582771.1"/>
    </source>
</evidence>
<feature type="region of interest" description="Disordered" evidence="1">
    <location>
        <begin position="131"/>
        <end position="152"/>
    </location>
</feature>
<comment type="caution">
    <text evidence="2">The sequence shown here is derived from an EMBL/GenBank/DDBJ whole genome shotgun (WGS) entry which is preliminary data.</text>
</comment>
<accession>A0ABQ0H1F9</accession>
<proteinExistence type="predicted"/>
<evidence type="ECO:0008006" key="4">
    <source>
        <dbReference type="Google" id="ProtNLM"/>
    </source>
</evidence>
<evidence type="ECO:0000313" key="3">
    <source>
        <dbReference type="Proteomes" id="UP001628091"/>
    </source>
</evidence>
<dbReference type="PANTHER" id="PTHR34776">
    <property type="entry name" value="F17F16.3 PROTEIN"/>
    <property type="match status" value="1"/>
</dbReference>
<dbReference type="EMBL" id="BAAFZP010000001">
    <property type="protein sequence ID" value="GAB1582771.1"/>
    <property type="molecule type" value="Genomic_DNA"/>
</dbReference>
<organism evidence="2 3">
    <name type="scientific">Phyllobacterium phragmitis</name>
    <dbReference type="NCBI Taxonomy" id="2670329"/>
    <lineage>
        <taxon>Bacteria</taxon>
        <taxon>Pseudomonadati</taxon>
        <taxon>Pseudomonadota</taxon>
        <taxon>Alphaproteobacteria</taxon>
        <taxon>Hyphomicrobiales</taxon>
        <taxon>Phyllobacteriaceae</taxon>
        <taxon>Phyllobacterium</taxon>
    </lineage>
</organism>
<reference evidence="2 3" key="1">
    <citation type="submission" date="2024-10" db="EMBL/GenBank/DDBJ databases">
        <title>Isolation, draft genome sequencing and identification of Phyllobacterium sp. NSA23, isolated from leaf soil.</title>
        <authorList>
            <person name="Akita H."/>
        </authorList>
    </citation>
    <scope>NUCLEOTIDE SEQUENCE [LARGE SCALE GENOMIC DNA]</scope>
    <source>
        <strain evidence="2 3">NSA23</strain>
    </source>
</reference>
<keyword evidence="3" id="KW-1185">Reference proteome</keyword>
<protein>
    <recommendedName>
        <fullName evidence="4">EVE domain-containing protein</fullName>
    </recommendedName>
</protein>
<dbReference type="Proteomes" id="UP001628091">
    <property type="component" value="Unassembled WGS sequence"/>
</dbReference>
<dbReference type="PANTHER" id="PTHR34776:SF1">
    <property type="entry name" value="F17F16.3 PROTEIN"/>
    <property type="match status" value="1"/>
</dbReference>
<name>A0ABQ0H1F9_9HYPH</name>
<sequence>MSESDRQTDVLEAGDIFFFYRPRVEEESPAGLRDVQRFGMVLRPRSGEKVRQMVVGQKRLPAAERHERYWGFVEAVASSARDIEKNLRGEVYETKTRGERTEPAARPAGRVSMSSLSRTARCICPMRSNFPSDRERCKRRSGSPLKQAMCSR</sequence>
<evidence type="ECO:0000256" key="1">
    <source>
        <dbReference type="SAM" id="MobiDB-lite"/>
    </source>
</evidence>